<dbReference type="RefSeq" id="WP_315878520.1">
    <property type="nucleotide sequence ID" value="NZ_JAWCTQ010000016.1"/>
</dbReference>
<dbReference type="EMBL" id="JAWCTQ010000016">
    <property type="protein sequence ID" value="MDT9683446.1"/>
    <property type="molecule type" value="Genomic_DNA"/>
</dbReference>
<organism evidence="1 2">
    <name type="scientific">Streptomyces tamarix</name>
    <dbReference type="NCBI Taxonomy" id="3078565"/>
    <lineage>
        <taxon>Bacteria</taxon>
        <taxon>Bacillati</taxon>
        <taxon>Actinomycetota</taxon>
        <taxon>Actinomycetes</taxon>
        <taxon>Kitasatosporales</taxon>
        <taxon>Streptomycetaceae</taxon>
        <taxon>Streptomyces</taxon>
    </lineage>
</organism>
<reference evidence="1 2" key="1">
    <citation type="submission" date="2023-09" db="EMBL/GenBank/DDBJ databases">
        <title>Streptomyces sp. nov.: A antagonism against Alternaria gaisen Producing Streptochlin, Isolated from Tamarix root soil.</title>
        <authorList>
            <person name="Chen Y."/>
        </authorList>
    </citation>
    <scope>NUCLEOTIDE SEQUENCE [LARGE SCALE GENOMIC DNA]</scope>
    <source>
        <strain evidence="1 2">TRM76323</strain>
    </source>
</reference>
<evidence type="ECO:0000313" key="1">
    <source>
        <dbReference type="EMBL" id="MDT9683446.1"/>
    </source>
</evidence>
<gene>
    <name evidence="1" type="ORF">RND61_15465</name>
</gene>
<evidence type="ECO:0000313" key="2">
    <source>
        <dbReference type="Proteomes" id="UP001250181"/>
    </source>
</evidence>
<keyword evidence="2" id="KW-1185">Reference proteome</keyword>
<sequence>MPEINTELNTVKELVEKVLSRNVATRSNDTKLYLECCKELGCKTMKDIERMNLSIITVHKLRQVIQNKEGHYNPAKEVLAIREKRHVSIREYMVRVGN</sequence>
<proteinExistence type="predicted"/>
<accession>A0ABU3QL20</accession>
<comment type="caution">
    <text evidence="1">The sequence shown here is derived from an EMBL/GenBank/DDBJ whole genome shotgun (WGS) entry which is preliminary data.</text>
</comment>
<name>A0ABU3QL20_9ACTN</name>
<dbReference type="Proteomes" id="UP001250181">
    <property type="component" value="Unassembled WGS sequence"/>
</dbReference>
<protein>
    <recommendedName>
        <fullName evidence="3">DNA-binding protein</fullName>
    </recommendedName>
</protein>
<evidence type="ECO:0008006" key="3">
    <source>
        <dbReference type="Google" id="ProtNLM"/>
    </source>
</evidence>